<dbReference type="EMBL" id="LRGB01000715">
    <property type="protein sequence ID" value="KZS16464.1"/>
    <property type="molecule type" value="Genomic_DNA"/>
</dbReference>
<protein>
    <submittedName>
        <fullName evidence="2">Uncharacterized protein</fullName>
    </submittedName>
</protein>
<accession>A0A164ZKB6</accession>
<dbReference type="OrthoDB" id="10342481at2759"/>
<reference evidence="2 3" key="1">
    <citation type="submission" date="2016-03" db="EMBL/GenBank/DDBJ databases">
        <title>EvidentialGene: Evidence-directed Construction of Genes on Genomes.</title>
        <authorList>
            <person name="Gilbert D.G."/>
            <person name="Choi J.-H."/>
            <person name="Mockaitis K."/>
            <person name="Colbourne J."/>
            <person name="Pfrender M."/>
        </authorList>
    </citation>
    <scope>NUCLEOTIDE SEQUENCE [LARGE SCALE GENOMIC DNA]</scope>
    <source>
        <strain evidence="2 3">Xinb3</strain>
        <tissue evidence="2">Complete organism</tissue>
    </source>
</reference>
<name>A0A164ZKB6_9CRUS</name>
<feature type="compositionally biased region" description="Basic residues" evidence="1">
    <location>
        <begin position="401"/>
        <end position="410"/>
    </location>
</feature>
<evidence type="ECO:0000313" key="3">
    <source>
        <dbReference type="Proteomes" id="UP000076858"/>
    </source>
</evidence>
<evidence type="ECO:0000256" key="1">
    <source>
        <dbReference type="SAM" id="MobiDB-lite"/>
    </source>
</evidence>
<dbReference type="Proteomes" id="UP000076858">
    <property type="component" value="Unassembled WGS sequence"/>
</dbReference>
<dbReference type="AlphaFoldDB" id="A0A164ZKB6"/>
<proteinExistence type="predicted"/>
<gene>
    <name evidence="2" type="ORF">APZ42_017844</name>
</gene>
<organism evidence="2 3">
    <name type="scientific">Daphnia magna</name>
    <dbReference type="NCBI Taxonomy" id="35525"/>
    <lineage>
        <taxon>Eukaryota</taxon>
        <taxon>Metazoa</taxon>
        <taxon>Ecdysozoa</taxon>
        <taxon>Arthropoda</taxon>
        <taxon>Crustacea</taxon>
        <taxon>Branchiopoda</taxon>
        <taxon>Diplostraca</taxon>
        <taxon>Cladocera</taxon>
        <taxon>Anomopoda</taxon>
        <taxon>Daphniidae</taxon>
        <taxon>Daphnia</taxon>
    </lineage>
</organism>
<sequence>MPSTENGGNDSKWNKFFQRITWTTTVPVPQSFYTLDLGNLGKHVYQPCAPFHLNRDEVKDWLTWKKVIEDDATDEAVKMLMFKDGTDAKTALEMEDLKTGISSSIQHDAWKTPSPMHFREPAGCTINYYVTHLADRDIKQQRKLSCRAFSNKCCAVHIDGNHKLKTDIAALKKHIHIFKKKKHVHLRQGQNHHDVPRVSDNIRSPAEDSVYRSFERTLENNNLHSLWVGLDRVVPREVFRRLGLWEPFPRPTSAPAKPKTTPTARFAPYARPAETDLKFLNDKERVELKAVHKVKEEHALAILIAQRKEKEVAETALYLQQTCLLRREKEALIQREEELAKSSAARRLAAKTPEPYTPTPIVRPAVLQIQALPEALPQPSTSSTAPETLLVTPARSTKSTRSSKSHSSKHSWKESPGETPRSSKERRKVAAEKVLAKQFKKHGINTSDDEEAVLKSPTSPYSA</sequence>
<comment type="caution">
    <text evidence="2">The sequence shown here is derived from an EMBL/GenBank/DDBJ whole genome shotgun (WGS) entry which is preliminary data.</text>
</comment>
<keyword evidence="3" id="KW-1185">Reference proteome</keyword>
<evidence type="ECO:0000313" key="2">
    <source>
        <dbReference type="EMBL" id="KZS16464.1"/>
    </source>
</evidence>
<feature type="region of interest" description="Disordered" evidence="1">
    <location>
        <begin position="376"/>
        <end position="463"/>
    </location>
</feature>